<dbReference type="InterPro" id="IPR051682">
    <property type="entry name" value="Mito_Persulfide_Diox"/>
</dbReference>
<dbReference type="PANTHER" id="PTHR43084:SF1">
    <property type="entry name" value="PERSULFIDE DIOXYGENASE ETHE1, MITOCHONDRIAL"/>
    <property type="match status" value="1"/>
</dbReference>
<dbReference type="InterPro" id="IPR001763">
    <property type="entry name" value="Rhodanese-like_dom"/>
</dbReference>
<dbReference type="PROSITE" id="PS50206">
    <property type="entry name" value="RHODANESE_3"/>
    <property type="match status" value="1"/>
</dbReference>
<dbReference type="InterPro" id="IPR036866">
    <property type="entry name" value="RibonucZ/Hydroxyglut_hydro"/>
</dbReference>
<dbReference type="EMBL" id="JADGJW010000067">
    <property type="protein sequence ID" value="KAJ3225235.1"/>
    <property type="molecule type" value="Genomic_DNA"/>
</dbReference>
<proteinExistence type="predicted"/>
<sequence>MSRFVKIRSFSSARSLYSNLTSKQLNFKQCKTYVLQDNLQKEALLLDPIKENIPFYLSYLGYHGLKLKYIVDSHSHADHFSASFKLKDLTGAKYVMHRSAPAPRVDHHVVDGDILEIGDNKIQVIHTPGHTPDSISLYTGSELFPGDTLLIGGCGRTDFSGGDPTQSYESITKKLFTLPDSTRVYPSHDYRFNEVTTIGHEKKTNPRLANKSKNEFVEIMENLGLPLPEKIMEAIQINSSTVLEDQIKLPTYSQLNEVKLISPETLKELKKDKESVLVLDVREPEEFEDEKLKGLKDTVNIPLRSLVTNVHQFEDYKNKTIVCLCRSGMRSATAASVLSGYGFENVLNLKGGLLNYYSS</sequence>
<dbReference type="CDD" id="cd00158">
    <property type="entry name" value="RHOD"/>
    <property type="match status" value="1"/>
</dbReference>
<protein>
    <recommendedName>
        <fullName evidence="2">Rhodanese domain-containing protein</fullName>
    </recommendedName>
</protein>
<dbReference type="Proteomes" id="UP001211065">
    <property type="component" value="Unassembled WGS sequence"/>
</dbReference>
<evidence type="ECO:0000313" key="4">
    <source>
        <dbReference type="Proteomes" id="UP001211065"/>
    </source>
</evidence>
<dbReference type="AlphaFoldDB" id="A0AAD5U993"/>
<dbReference type="CDD" id="cd07724">
    <property type="entry name" value="POD-like_MBL-fold"/>
    <property type="match status" value="1"/>
</dbReference>
<gene>
    <name evidence="3" type="ORF">HK099_007153</name>
</gene>
<dbReference type="GO" id="GO:0070813">
    <property type="term" value="P:hydrogen sulfide metabolic process"/>
    <property type="evidence" value="ECO:0007669"/>
    <property type="project" value="TreeGrafter"/>
</dbReference>
<dbReference type="InterPro" id="IPR001279">
    <property type="entry name" value="Metallo-B-lactamas"/>
</dbReference>
<dbReference type="SMART" id="SM00849">
    <property type="entry name" value="Lactamase_B"/>
    <property type="match status" value="1"/>
</dbReference>
<dbReference type="SUPFAM" id="SSF52821">
    <property type="entry name" value="Rhodanese/Cell cycle control phosphatase"/>
    <property type="match status" value="1"/>
</dbReference>
<dbReference type="PANTHER" id="PTHR43084">
    <property type="entry name" value="PERSULFIDE DIOXYGENASE ETHE1"/>
    <property type="match status" value="1"/>
</dbReference>
<dbReference type="SMART" id="SM00450">
    <property type="entry name" value="RHOD"/>
    <property type="match status" value="1"/>
</dbReference>
<comment type="caution">
    <text evidence="3">The sequence shown here is derived from an EMBL/GenBank/DDBJ whole genome shotgun (WGS) entry which is preliminary data.</text>
</comment>
<evidence type="ECO:0000259" key="2">
    <source>
        <dbReference type="PROSITE" id="PS50206"/>
    </source>
</evidence>
<accession>A0AAD5U993</accession>
<dbReference type="SUPFAM" id="SSF56281">
    <property type="entry name" value="Metallo-hydrolase/oxidoreductase"/>
    <property type="match status" value="1"/>
</dbReference>
<keyword evidence="4" id="KW-1185">Reference proteome</keyword>
<dbReference type="Gene3D" id="3.60.15.10">
    <property type="entry name" value="Ribonuclease Z/Hydroxyacylglutathione hydrolase-like"/>
    <property type="match status" value="1"/>
</dbReference>
<dbReference type="GO" id="GO:0050313">
    <property type="term" value="F:sulfur dioxygenase activity"/>
    <property type="evidence" value="ECO:0007669"/>
    <property type="project" value="InterPro"/>
</dbReference>
<dbReference type="GO" id="GO:0006749">
    <property type="term" value="P:glutathione metabolic process"/>
    <property type="evidence" value="ECO:0007669"/>
    <property type="project" value="InterPro"/>
</dbReference>
<dbReference type="GO" id="GO:0046872">
    <property type="term" value="F:metal ion binding"/>
    <property type="evidence" value="ECO:0007669"/>
    <property type="project" value="UniProtKB-KW"/>
</dbReference>
<dbReference type="InterPro" id="IPR044528">
    <property type="entry name" value="POD-like_MBL-fold"/>
</dbReference>
<dbReference type="Pfam" id="PF00753">
    <property type="entry name" value="Lactamase_B"/>
    <property type="match status" value="1"/>
</dbReference>
<evidence type="ECO:0000256" key="1">
    <source>
        <dbReference type="ARBA" id="ARBA00022723"/>
    </source>
</evidence>
<keyword evidence="1" id="KW-0479">Metal-binding</keyword>
<reference evidence="3" key="1">
    <citation type="submission" date="2020-05" db="EMBL/GenBank/DDBJ databases">
        <title>Phylogenomic resolution of chytrid fungi.</title>
        <authorList>
            <person name="Stajich J.E."/>
            <person name="Amses K."/>
            <person name="Simmons R."/>
            <person name="Seto K."/>
            <person name="Myers J."/>
            <person name="Bonds A."/>
            <person name="Quandt C.A."/>
            <person name="Barry K."/>
            <person name="Liu P."/>
            <person name="Grigoriev I."/>
            <person name="Longcore J.E."/>
            <person name="James T.Y."/>
        </authorList>
    </citation>
    <scope>NUCLEOTIDE SEQUENCE</scope>
    <source>
        <strain evidence="3">JEL0476</strain>
    </source>
</reference>
<dbReference type="InterPro" id="IPR036873">
    <property type="entry name" value="Rhodanese-like_dom_sf"/>
</dbReference>
<name>A0AAD5U993_9FUNG</name>
<organism evidence="3 4">
    <name type="scientific">Clydaea vesicula</name>
    <dbReference type="NCBI Taxonomy" id="447962"/>
    <lineage>
        <taxon>Eukaryota</taxon>
        <taxon>Fungi</taxon>
        <taxon>Fungi incertae sedis</taxon>
        <taxon>Chytridiomycota</taxon>
        <taxon>Chytridiomycota incertae sedis</taxon>
        <taxon>Chytridiomycetes</taxon>
        <taxon>Lobulomycetales</taxon>
        <taxon>Lobulomycetaceae</taxon>
        <taxon>Clydaea</taxon>
    </lineage>
</organism>
<dbReference type="Pfam" id="PF00581">
    <property type="entry name" value="Rhodanese"/>
    <property type="match status" value="1"/>
</dbReference>
<dbReference type="Gene3D" id="3.40.250.10">
    <property type="entry name" value="Rhodanese-like domain"/>
    <property type="match status" value="1"/>
</dbReference>
<feature type="domain" description="Rhodanese" evidence="2">
    <location>
        <begin position="272"/>
        <end position="358"/>
    </location>
</feature>
<evidence type="ECO:0000313" key="3">
    <source>
        <dbReference type="EMBL" id="KAJ3225235.1"/>
    </source>
</evidence>